<feature type="compositionally biased region" description="Polar residues" evidence="3">
    <location>
        <begin position="512"/>
        <end position="524"/>
    </location>
</feature>
<dbReference type="GO" id="GO:0010494">
    <property type="term" value="C:cytoplasmic stress granule"/>
    <property type="evidence" value="ECO:0007669"/>
    <property type="project" value="TreeGrafter"/>
</dbReference>
<feature type="compositionally biased region" description="Pro residues" evidence="3">
    <location>
        <begin position="292"/>
        <end position="301"/>
    </location>
</feature>
<feature type="compositionally biased region" description="Basic residues" evidence="3">
    <location>
        <begin position="689"/>
        <end position="721"/>
    </location>
</feature>
<evidence type="ECO:0000256" key="3">
    <source>
        <dbReference type="SAM" id="MobiDB-lite"/>
    </source>
</evidence>
<gene>
    <name evidence="5" type="ORF">LAMO00422_LOCUS22832</name>
</gene>
<dbReference type="GO" id="GO:0003730">
    <property type="term" value="F:mRNA 3'-UTR binding"/>
    <property type="evidence" value="ECO:0007669"/>
    <property type="project" value="TreeGrafter"/>
</dbReference>
<feature type="compositionally biased region" description="Basic residues" evidence="3">
    <location>
        <begin position="332"/>
        <end position="358"/>
    </location>
</feature>
<evidence type="ECO:0000313" key="5">
    <source>
        <dbReference type="EMBL" id="CAD8463866.1"/>
    </source>
</evidence>
<dbReference type="InterPro" id="IPR036388">
    <property type="entry name" value="WH-like_DNA-bd_sf"/>
</dbReference>
<feature type="compositionally biased region" description="Low complexity" evidence="3">
    <location>
        <begin position="360"/>
        <end position="381"/>
    </location>
</feature>
<feature type="compositionally biased region" description="Polar residues" evidence="3">
    <location>
        <begin position="42"/>
        <end position="67"/>
    </location>
</feature>
<feature type="compositionally biased region" description="Polar residues" evidence="3">
    <location>
        <begin position="645"/>
        <end position="655"/>
    </location>
</feature>
<evidence type="ECO:0000256" key="2">
    <source>
        <dbReference type="PROSITE-ProRule" id="PRU00332"/>
    </source>
</evidence>
<keyword evidence="1 2" id="KW-0694">RNA-binding</keyword>
<dbReference type="PANTHER" id="PTHR22792">
    <property type="entry name" value="LUPUS LA PROTEIN-RELATED"/>
    <property type="match status" value="1"/>
</dbReference>
<dbReference type="InterPro" id="IPR006630">
    <property type="entry name" value="La_HTH"/>
</dbReference>
<feature type="compositionally biased region" description="Low complexity" evidence="3">
    <location>
        <begin position="396"/>
        <end position="411"/>
    </location>
</feature>
<dbReference type="InterPro" id="IPR036390">
    <property type="entry name" value="WH_DNA-bd_sf"/>
</dbReference>
<feature type="region of interest" description="Disordered" evidence="3">
    <location>
        <begin position="288"/>
        <end position="760"/>
    </location>
</feature>
<evidence type="ECO:0000256" key="1">
    <source>
        <dbReference type="ARBA" id="ARBA00022884"/>
    </source>
</evidence>
<sequence length="760" mass="82471">MPGSHSGPSSQSNSNNWHPNTTDSKPLRGSEGGMKKNPTVVYPTNTSAAQAHPPSRTNINKALTSNGFRAPRPRPQPQPTYMYPTIPTQMPTTGALEKQLSFYFSIENLSKDSFLVSKMDDKRYVPVDLIASFPKIKHLTKSLGLSRSQLVIAMLSLPNFELDAKEERVRPRLWASKLILRDITVNELELEEVKRLVGGISEIESIAQEGYWWVLTLTSETACLDAVLALAAKSYNGKPIRCRQFFSPSPIMSYYPSQPTIIYTRQGPGGYHLNGSWYPGDFRAPTYFQPYPNQPNLPNPTPSQSSSNPEPIATKKHRKQVLTTNQSEKRRGTSRGRAGRGRGRRGRVRGKGSSRGGRHGSPSISSQPNPSNSQNSISNPPHLTPPSGKATSHAQSSNHSRNINNNNNSATRGGGNASAGALATGLDQFPTLSGQRSAPFDKVRKWGPGNPGDSRGKPGDVASNSGLTLAPPVQRDSGKRKASSSPSSEHTVSCADPPATPPQPSSPDRKNTSSSVPSASTVNAWASPEGIRIIRTASTTGRETKTPQVSNVPTQMSSNPPAVQKGQRFARPPRTGGGSNINAGTKEAKRRPPIDSTKQNHSSPPPSSESKSSESKSSESRSSESKSESSRKPEPKEPEPKSGMRGNQKSQSGSLDCTRDMADEQKDVESSEAAKKHRNEDIWQEATSRRKKRGGRRQRQGNGRSHHKRWGEKNHSNHSTKKSQNTHSGGNSESSYNHQSHASSKDPGRSWASKLKGAKA</sequence>
<feature type="compositionally biased region" description="Polar residues" evidence="3">
    <location>
        <begin position="722"/>
        <end position="742"/>
    </location>
</feature>
<dbReference type="AlphaFoldDB" id="A0A7S0H9G9"/>
<dbReference type="Gene3D" id="1.10.10.10">
    <property type="entry name" value="Winged helix-like DNA-binding domain superfamily/Winged helix DNA-binding domain"/>
    <property type="match status" value="1"/>
</dbReference>
<name>A0A7S0H9G9_9EUKA</name>
<dbReference type="GO" id="GO:0005829">
    <property type="term" value="C:cytosol"/>
    <property type="evidence" value="ECO:0007669"/>
    <property type="project" value="TreeGrafter"/>
</dbReference>
<dbReference type="PROSITE" id="PS50961">
    <property type="entry name" value="HTH_LA"/>
    <property type="match status" value="1"/>
</dbReference>
<accession>A0A7S0H9G9</accession>
<dbReference type="PANTHER" id="PTHR22792:SF131">
    <property type="entry name" value="LA-RELATED PROTEIN LARP4B"/>
    <property type="match status" value="1"/>
</dbReference>
<protein>
    <recommendedName>
        <fullName evidence="4">HTH La-type RNA-binding domain-containing protein</fullName>
    </recommendedName>
</protein>
<dbReference type="GO" id="GO:0045727">
    <property type="term" value="P:positive regulation of translation"/>
    <property type="evidence" value="ECO:0007669"/>
    <property type="project" value="TreeGrafter"/>
</dbReference>
<feature type="region of interest" description="Disordered" evidence="3">
    <location>
        <begin position="1"/>
        <end position="76"/>
    </location>
</feature>
<feature type="compositionally biased region" description="Low complexity" evidence="3">
    <location>
        <begin position="302"/>
        <end position="311"/>
    </location>
</feature>
<feature type="compositionally biased region" description="Low complexity" evidence="3">
    <location>
        <begin position="1"/>
        <end position="16"/>
    </location>
</feature>
<dbReference type="EMBL" id="HBEM01033482">
    <property type="protein sequence ID" value="CAD8463866.1"/>
    <property type="molecule type" value="Transcribed_RNA"/>
</dbReference>
<feature type="compositionally biased region" description="Polar residues" evidence="3">
    <location>
        <begin position="536"/>
        <end position="561"/>
    </location>
</feature>
<reference evidence="5" key="1">
    <citation type="submission" date="2021-01" db="EMBL/GenBank/DDBJ databases">
        <authorList>
            <person name="Corre E."/>
            <person name="Pelletier E."/>
            <person name="Niang G."/>
            <person name="Scheremetjew M."/>
            <person name="Finn R."/>
            <person name="Kale V."/>
            <person name="Holt S."/>
            <person name="Cochrane G."/>
            <person name="Meng A."/>
            <person name="Brown T."/>
            <person name="Cohen L."/>
        </authorList>
    </citation>
    <scope>NUCLEOTIDE SEQUENCE</scope>
    <source>
        <strain evidence="5">CCMP2058</strain>
    </source>
</reference>
<proteinExistence type="predicted"/>
<dbReference type="InterPro" id="IPR045180">
    <property type="entry name" value="La_dom_prot"/>
</dbReference>
<feature type="compositionally biased region" description="Basic and acidic residues" evidence="3">
    <location>
        <begin position="611"/>
        <end position="642"/>
    </location>
</feature>
<organism evidence="5">
    <name type="scientific">Amorphochlora amoebiformis</name>
    <dbReference type="NCBI Taxonomy" id="1561963"/>
    <lineage>
        <taxon>Eukaryota</taxon>
        <taxon>Sar</taxon>
        <taxon>Rhizaria</taxon>
        <taxon>Cercozoa</taxon>
        <taxon>Chlorarachniophyceae</taxon>
        <taxon>Amorphochlora</taxon>
    </lineage>
</organism>
<feature type="compositionally biased region" description="Basic and acidic residues" evidence="3">
    <location>
        <begin position="657"/>
        <end position="681"/>
    </location>
</feature>
<dbReference type="SUPFAM" id="SSF46785">
    <property type="entry name" value="Winged helix' DNA-binding domain"/>
    <property type="match status" value="1"/>
</dbReference>
<evidence type="ECO:0000259" key="4">
    <source>
        <dbReference type="PROSITE" id="PS50961"/>
    </source>
</evidence>
<dbReference type="Pfam" id="PF05383">
    <property type="entry name" value="La"/>
    <property type="match status" value="1"/>
</dbReference>
<dbReference type="SMART" id="SM00715">
    <property type="entry name" value="LA"/>
    <property type="match status" value="1"/>
</dbReference>
<feature type="domain" description="HTH La-type RNA-binding" evidence="4">
    <location>
        <begin position="86"/>
        <end position="180"/>
    </location>
</feature>